<dbReference type="Proteomes" id="UP000464620">
    <property type="component" value="Chromosome B09"/>
</dbReference>
<organism evidence="2 3">
    <name type="scientific">Arachis hypogaea</name>
    <name type="common">Peanut</name>
    <dbReference type="NCBI Taxonomy" id="3818"/>
    <lineage>
        <taxon>Eukaryota</taxon>
        <taxon>Viridiplantae</taxon>
        <taxon>Streptophyta</taxon>
        <taxon>Embryophyta</taxon>
        <taxon>Tracheophyta</taxon>
        <taxon>Spermatophyta</taxon>
        <taxon>Magnoliopsida</taxon>
        <taxon>eudicotyledons</taxon>
        <taxon>Gunneridae</taxon>
        <taxon>Pentapetalae</taxon>
        <taxon>rosids</taxon>
        <taxon>fabids</taxon>
        <taxon>Fabales</taxon>
        <taxon>Fabaceae</taxon>
        <taxon>Papilionoideae</taxon>
        <taxon>50 kb inversion clade</taxon>
        <taxon>dalbergioids sensu lato</taxon>
        <taxon>Dalbergieae</taxon>
        <taxon>Pterocarpus clade</taxon>
        <taxon>Arachis</taxon>
    </lineage>
</organism>
<evidence type="ECO:0000256" key="1">
    <source>
        <dbReference type="SAM" id="Coils"/>
    </source>
</evidence>
<accession>A0A6B9V9J1</accession>
<evidence type="ECO:0000313" key="3">
    <source>
        <dbReference type="Proteomes" id="UP000464620"/>
    </source>
</evidence>
<sequence length="257" mass="28670">MISMPLASVVNLFLRSPRLLTTLLIVPNIEYLMASTSDKPTPYPKANKVHVTPPTSKTVDKSILLPLAQQLGAILSKPLLTLATDPNFKAQLSNILQTFSITPHPETIDPLLARLRKVYEDLYVKFSDSQVAISSYQQSTEAFSKLKQDTSSFEIAKTILAAHIAKAKDRAHELSEEIQNLEQQLTVKREIKNRLDAASIKNEDQFAKASSMLDSSNASLQSLEKKMLSSHKAAKEVRNFQTTLQIKVTHLKEIFKA</sequence>
<evidence type="ECO:0000313" key="2">
    <source>
        <dbReference type="EMBL" id="QHN77474.1"/>
    </source>
</evidence>
<keyword evidence="1" id="KW-0175">Coiled coil</keyword>
<reference evidence="2 3" key="1">
    <citation type="submission" date="2020-01" db="EMBL/GenBank/DDBJ databases">
        <title>Genome sequence of Arachis hypogaea, cultivar Shitouqi.</title>
        <authorList>
            <person name="Zhuang W."/>
            <person name="Chen H."/>
            <person name="Varshney R."/>
            <person name="Wang D."/>
            <person name="Ming R."/>
        </authorList>
    </citation>
    <scope>NUCLEOTIDE SEQUENCE [LARGE SCALE GENOMIC DNA]</scope>
    <source>
        <tissue evidence="2">Young leaf</tissue>
    </source>
</reference>
<dbReference type="EMBL" id="CP031001">
    <property type="protein sequence ID" value="QHN77474.1"/>
    <property type="molecule type" value="Genomic_DNA"/>
</dbReference>
<feature type="coiled-coil region" evidence="1">
    <location>
        <begin position="164"/>
        <end position="198"/>
    </location>
</feature>
<name>A0A6B9V9J1_ARAHY</name>
<protein>
    <submittedName>
        <fullName evidence="2">Uncharacterized protein</fullName>
    </submittedName>
</protein>
<gene>
    <name evidence="2" type="ORF">DS421_19g653000</name>
</gene>
<dbReference type="AlphaFoldDB" id="A0A6B9V9J1"/>
<proteinExistence type="predicted"/>